<reference evidence="2" key="1">
    <citation type="submission" date="2024-07" db="EMBL/GenBank/DDBJ databases">
        <title>Two chromosome-level genome assemblies of Korean endemic species Abeliophyllum distichum and Forsythia ovata (Oleaceae).</title>
        <authorList>
            <person name="Jang H."/>
        </authorList>
    </citation>
    <scope>NUCLEOTIDE SEQUENCE [LARGE SCALE GENOMIC DNA]</scope>
</reference>
<dbReference type="AlphaFoldDB" id="A0ABD1UU00"/>
<accession>A0ABD1UU00</accession>
<sequence length="189" mass="21103">MSEEFFGDYMNYIIHIPHTPDNQSMDTFVLAKAEEQYVSNSLFNGGFNSVTCAHVMDKVIESEVSHPQMAGSKGSSCAMPACDGKGRQLKAFHKEGNKFGRYDATNINDFRPTAPRNSPGLVQILVPQDECRLLARDLPNLKFNWVRRSANQVAHILAKTASSLHSIVDWSHFSPSFIANELLTDLINE</sequence>
<protein>
    <submittedName>
        <fullName evidence="1">Beta-1</fullName>
    </submittedName>
</protein>
<dbReference type="Proteomes" id="UP001604277">
    <property type="component" value="Unassembled WGS sequence"/>
</dbReference>
<proteinExistence type="predicted"/>
<dbReference type="EMBL" id="JBFOLJ010000006">
    <property type="protein sequence ID" value="KAL2528484.1"/>
    <property type="molecule type" value="Genomic_DNA"/>
</dbReference>
<name>A0ABD1UU00_9LAMI</name>
<evidence type="ECO:0000313" key="1">
    <source>
        <dbReference type="EMBL" id="KAL2528484.1"/>
    </source>
</evidence>
<organism evidence="1 2">
    <name type="scientific">Forsythia ovata</name>
    <dbReference type="NCBI Taxonomy" id="205694"/>
    <lineage>
        <taxon>Eukaryota</taxon>
        <taxon>Viridiplantae</taxon>
        <taxon>Streptophyta</taxon>
        <taxon>Embryophyta</taxon>
        <taxon>Tracheophyta</taxon>
        <taxon>Spermatophyta</taxon>
        <taxon>Magnoliopsida</taxon>
        <taxon>eudicotyledons</taxon>
        <taxon>Gunneridae</taxon>
        <taxon>Pentapetalae</taxon>
        <taxon>asterids</taxon>
        <taxon>lamiids</taxon>
        <taxon>Lamiales</taxon>
        <taxon>Oleaceae</taxon>
        <taxon>Forsythieae</taxon>
        <taxon>Forsythia</taxon>
    </lineage>
</organism>
<gene>
    <name evidence="1" type="ORF">Fot_21085</name>
</gene>
<keyword evidence="2" id="KW-1185">Reference proteome</keyword>
<comment type="caution">
    <text evidence="1">The sequence shown here is derived from an EMBL/GenBank/DDBJ whole genome shotgun (WGS) entry which is preliminary data.</text>
</comment>
<evidence type="ECO:0000313" key="2">
    <source>
        <dbReference type="Proteomes" id="UP001604277"/>
    </source>
</evidence>